<dbReference type="AlphaFoldDB" id="A0A0N0M295"/>
<evidence type="ECO:0000313" key="4">
    <source>
        <dbReference type="Proteomes" id="UP000037848"/>
    </source>
</evidence>
<keyword evidence="1" id="KW-0812">Transmembrane</keyword>
<comment type="caution">
    <text evidence="3">The sequence shown here is derived from an EMBL/GenBank/DDBJ whole genome shotgun (WGS) entry which is preliminary data.</text>
</comment>
<dbReference type="EMBL" id="LHPH01000001">
    <property type="protein sequence ID" value="KPH65529.1"/>
    <property type="molecule type" value="Genomic_DNA"/>
</dbReference>
<sequence>MNMNNRLHYIDNLRSLALLLGIVFHAALAYSPFFSNLWFTADPNTHFIFDYISHALHLFRMPLFFIIAGFCSALLIDKSNTNQFLRHRAKHILLPFMIFLPLSFAIYYHALSFGASIAKPTPPIFAVFQVIKEPVISTMHLWFLWNLFQFCVIFWLLNKSKLVSNKLDNFITHPVFLYCMLPILLTVSLIAQPIPFPAPDKLTPQLWSYGFYGSLYLVGASLFKKQNLLSTYQNYIWPLSGIATISIAAYFYLLPAAPTLEMVITAASAGEFTPTGHQHFLHVMVQTSCILSLTAVSILLGHRFLNNANRVSRAISDASYWVYLIHVPVLIYIQMPLINTALPALSKFIISVFLTLLIGQVSYLLLVKRTWLGLLLNGKKH</sequence>
<dbReference type="Pfam" id="PF01757">
    <property type="entry name" value="Acyl_transf_3"/>
    <property type="match status" value="1"/>
</dbReference>
<keyword evidence="4" id="KW-1185">Reference proteome</keyword>
<dbReference type="InterPro" id="IPR002656">
    <property type="entry name" value="Acyl_transf_3_dom"/>
</dbReference>
<protein>
    <submittedName>
        <fullName evidence="3">Acyltransferase</fullName>
    </submittedName>
</protein>
<feature type="transmembrane region" description="Helical" evidence="1">
    <location>
        <begin position="320"/>
        <end position="342"/>
    </location>
</feature>
<keyword evidence="1" id="KW-1133">Transmembrane helix</keyword>
<accession>A0A0N0M295</accession>
<dbReference type="STRING" id="187330.AMS58_05445"/>
<dbReference type="InterPro" id="IPR050623">
    <property type="entry name" value="Glucan_succinyl_AcylTrfase"/>
</dbReference>
<gene>
    <name evidence="3" type="ORF">ADS77_00940</name>
</gene>
<feature type="domain" description="Acyltransferase 3" evidence="2">
    <location>
        <begin position="8"/>
        <end position="360"/>
    </location>
</feature>
<feature type="transmembrane region" description="Helical" evidence="1">
    <location>
        <begin position="235"/>
        <end position="253"/>
    </location>
</feature>
<keyword evidence="3" id="KW-0012">Acyltransferase</keyword>
<reference evidence="3 4" key="1">
    <citation type="submission" date="2015-08" db="EMBL/GenBank/DDBJ databases">
        <title>Draft Genome Sequence of Pseudoalteromonas porphyrae UCD-SED14.</title>
        <authorList>
            <person name="Coil D.A."/>
            <person name="Jospin G."/>
            <person name="Lee R.D."/>
            <person name="Eisen J.A."/>
        </authorList>
    </citation>
    <scope>NUCLEOTIDE SEQUENCE [LARGE SCALE GENOMIC DNA]</scope>
    <source>
        <strain evidence="3 4">UCD-SED14</strain>
    </source>
</reference>
<feature type="transmembrane region" description="Helical" evidence="1">
    <location>
        <begin position="170"/>
        <end position="194"/>
    </location>
</feature>
<dbReference type="OrthoDB" id="341887at2"/>
<feature type="transmembrane region" description="Helical" evidence="1">
    <location>
        <begin position="138"/>
        <end position="158"/>
    </location>
</feature>
<feature type="transmembrane region" description="Helical" evidence="1">
    <location>
        <begin position="206"/>
        <end position="223"/>
    </location>
</feature>
<organism evidence="3 4">
    <name type="scientific">Pseudoalteromonas porphyrae</name>
    <dbReference type="NCBI Taxonomy" id="187330"/>
    <lineage>
        <taxon>Bacteria</taxon>
        <taxon>Pseudomonadati</taxon>
        <taxon>Pseudomonadota</taxon>
        <taxon>Gammaproteobacteria</taxon>
        <taxon>Alteromonadales</taxon>
        <taxon>Pseudoalteromonadaceae</taxon>
        <taxon>Pseudoalteromonas</taxon>
    </lineage>
</organism>
<keyword evidence="3" id="KW-0808">Transferase</keyword>
<dbReference type="PANTHER" id="PTHR36927:SF1">
    <property type="entry name" value="MDO-LIKE PROTEIN"/>
    <property type="match status" value="1"/>
</dbReference>
<feature type="transmembrane region" description="Helical" evidence="1">
    <location>
        <begin position="96"/>
        <end position="118"/>
    </location>
</feature>
<name>A0A0N0M295_9GAMM</name>
<evidence type="ECO:0000259" key="2">
    <source>
        <dbReference type="Pfam" id="PF01757"/>
    </source>
</evidence>
<feature type="transmembrane region" description="Helical" evidence="1">
    <location>
        <begin position="348"/>
        <end position="367"/>
    </location>
</feature>
<proteinExistence type="predicted"/>
<evidence type="ECO:0000256" key="1">
    <source>
        <dbReference type="SAM" id="Phobius"/>
    </source>
</evidence>
<feature type="transmembrane region" description="Helical" evidence="1">
    <location>
        <begin position="280"/>
        <end position="300"/>
    </location>
</feature>
<dbReference type="GO" id="GO:0016747">
    <property type="term" value="F:acyltransferase activity, transferring groups other than amino-acyl groups"/>
    <property type="evidence" value="ECO:0007669"/>
    <property type="project" value="InterPro"/>
</dbReference>
<dbReference type="Proteomes" id="UP000037848">
    <property type="component" value="Unassembled WGS sequence"/>
</dbReference>
<evidence type="ECO:0000313" key="3">
    <source>
        <dbReference type="EMBL" id="KPH65529.1"/>
    </source>
</evidence>
<feature type="transmembrane region" description="Helical" evidence="1">
    <location>
        <begin position="53"/>
        <end position="76"/>
    </location>
</feature>
<keyword evidence="1" id="KW-0472">Membrane</keyword>
<dbReference type="PATRIC" id="fig|187330.3.peg.196"/>
<dbReference type="PANTHER" id="PTHR36927">
    <property type="entry name" value="BLR4337 PROTEIN"/>
    <property type="match status" value="1"/>
</dbReference>